<gene>
    <name evidence="3" type="ORF">SNE40_017664</name>
</gene>
<feature type="compositionally biased region" description="Polar residues" evidence="2">
    <location>
        <begin position="34"/>
        <end position="51"/>
    </location>
</feature>
<sequence length="602" mass="66718">MSSKTKRALYKPVQKQAVTPKRTRKPLAQGRLVTDTNTSTSNDIRKTSSTHQHARKTADDSLPITPRKNVPEIQITRSSHPSSNLDLSDLDVTESESNTQEISNESVIVVDATETSLHPDQSEVHLTYGMKKSPVRVVCHTDRVSEKQNRKPDQPSKSNFQPTQAISPLVKGRKTIKTDAPRSGSRHRASPLTKKKVKDAKASYPQPNFNDSAESLTADQKMVGENPTDDDDIQSVISDMDACSIDEYLPVIKSKTKPGTKTNRKTSTVNKAKKVISIPSRYMQASAKTSTSLVHQKTSISSGSKQSASNKSLPSHKPATPGRSHKPATPSMPSKPAGGKTSTPCSSEALPNTTQDMDTSAIPAEISAISADLSTLYHSKKYNNSSIIQQQQQKKRPKKQDIKMSQQRLDVLWSRYLQWLYLDSRAKTVFKEQEKTAMGQLNMLWEEVEALHEKEASLKLDLVRLKHLNELDDQLELQTSGLEPAINNLPVVSNEYHNLAASLDTTRHQISTKGIYIPDDEDTFQASLENSLKESENLLGQLSMMVRQQAPKTTQFSTALQTTEQVVDAECSELKKCRELLAASQSLVTQESSLKIQSIQSH</sequence>
<evidence type="ECO:0000313" key="3">
    <source>
        <dbReference type="EMBL" id="KAK6174374.1"/>
    </source>
</evidence>
<accession>A0AAN8PEH8</accession>
<dbReference type="PANTHER" id="PTHR31807:SF37">
    <property type="entry name" value="HAUS AUGMIN-LIKE COMPLEX SUBUNIT 8"/>
    <property type="match status" value="1"/>
</dbReference>
<comment type="similarity">
    <text evidence="1">Belongs to the QWRF family.</text>
</comment>
<feature type="compositionally biased region" description="Polar residues" evidence="2">
    <location>
        <begin position="340"/>
        <end position="355"/>
    </location>
</feature>
<dbReference type="GO" id="GO:0005737">
    <property type="term" value="C:cytoplasm"/>
    <property type="evidence" value="ECO:0007669"/>
    <property type="project" value="TreeGrafter"/>
</dbReference>
<dbReference type="GO" id="GO:0051225">
    <property type="term" value="P:spindle assembly"/>
    <property type="evidence" value="ECO:0007669"/>
    <property type="project" value="TreeGrafter"/>
</dbReference>
<feature type="compositionally biased region" description="Low complexity" evidence="2">
    <location>
        <begin position="297"/>
        <end position="312"/>
    </location>
</feature>
<feature type="compositionally biased region" description="Basic and acidic residues" evidence="2">
    <location>
        <begin position="142"/>
        <end position="154"/>
    </location>
</feature>
<dbReference type="InterPro" id="IPR007573">
    <property type="entry name" value="QWRF"/>
</dbReference>
<proteinExistence type="inferred from homology"/>
<dbReference type="AlphaFoldDB" id="A0AAN8PEH8"/>
<feature type="compositionally biased region" description="Polar residues" evidence="2">
    <location>
        <begin position="155"/>
        <end position="166"/>
    </location>
</feature>
<dbReference type="GO" id="GO:0005880">
    <property type="term" value="C:nuclear microtubule"/>
    <property type="evidence" value="ECO:0007669"/>
    <property type="project" value="TreeGrafter"/>
</dbReference>
<organism evidence="3 4">
    <name type="scientific">Patella caerulea</name>
    <name type="common">Rayed Mediterranean limpet</name>
    <dbReference type="NCBI Taxonomy" id="87958"/>
    <lineage>
        <taxon>Eukaryota</taxon>
        <taxon>Metazoa</taxon>
        <taxon>Spiralia</taxon>
        <taxon>Lophotrochozoa</taxon>
        <taxon>Mollusca</taxon>
        <taxon>Gastropoda</taxon>
        <taxon>Patellogastropoda</taxon>
        <taxon>Patelloidea</taxon>
        <taxon>Patellidae</taxon>
        <taxon>Patella</taxon>
    </lineage>
</organism>
<dbReference type="GO" id="GO:0007098">
    <property type="term" value="P:centrosome cycle"/>
    <property type="evidence" value="ECO:0007669"/>
    <property type="project" value="TreeGrafter"/>
</dbReference>
<feature type="compositionally biased region" description="Basic residues" evidence="2">
    <location>
        <begin position="184"/>
        <end position="198"/>
    </location>
</feature>
<dbReference type="EMBL" id="JAZGQO010000011">
    <property type="protein sequence ID" value="KAK6174374.1"/>
    <property type="molecule type" value="Genomic_DNA"/>
</dbReference>
<dbReference type="PANTHER" id="PTHR31807">
    <property type="entry name" value="AUGMIN FAMILY MEMBER"/>
    <property type="match status" value="1"/>
</dbReference>
<dbReference type="Pfam" id="PF04484">
    <property type="entry name" value="QWRF"/>
    <property type="match status" value="1"/>
</dbReference>
<feature type="compositionally biased region" description="Polar residues" evidence="2">
    <location>
        <begin position="205"/>
        <end position="218"/>
    </location>
</feature>
<feature type="region of interest" description="Disordered" evidence="2">
    <location>
        <begin position="142"/>
        <end position="234"/>
    </location>
</feature>
<name>A0AAN8PEH8_PATCE</name>
<evidence type="ECO:0000313" key="4">
    <source>
        <dbReference type="Proteomes" id="UP001347796"/>
    </source>
</evidence>
<dbReference type="GO" id="GO:0005813">
    <property type="term" value="C:centrosome"/>
    <property type="evidence" value="ECO:0007669"/>
    <property type="project" value="TreeGrafter"/>
</dbReference>
<feature type="compositionally biased region" description="Polar residues" evidence="2">
    <location>
        <begin position="75"/>
        <end position="86"/>
    </location>
</feature>
<feature type="region of interest" description="Disordered" evidence="2">
    <location>
        <begin position="283"/>
        <end position="355"/>
    </location>
</feature>
<dbReference type="Proteomes" id="UP001347796">
    <property type="component" value="Unassembled WGS sequence"/>
</dbReference>
<comment type="caution">
    <text evidence="3">The sequence shown here is derived from an EMBL/GenBank/DDBJ whole genome shotgun (WGS) entry which is preliminary data.</text>
</comment>
<reference evidence="3 4" key="1">
    <citation type="submission" date="2024-01" db="EMBL/GenBank/DDBJ databases">
        <title>The genome of the rayed Mediterranean limpet Patella caerulea (Linnaeus, 1758).</title>
        <authorList>
            <person name="Anh-Thu Weber A."/>
            <person name="Halstead-Nussloch G."/>
        </authorList>
    </citation>
    <scope>NUCLEOTIDE SEQUENCE [LARGE SCALE GENOMIC DNA]</scope>
    <source>
        <strain evidence="3">AATW-2023a</strain>
        <tissue evidence="3">Whole specimen</tissue>
    </source>
</reference>
<evidence type="ECO:0000256" key="1">
    <source>
        <dbReference type="ARBA" id="ARBA00010016"/>
    </source>
</evidence>
<keyword evidence="4" id="KW-1185">Reference proteome</keyword>
<dbReference type="GO" id="GO:0008017">
    <property type="term" value="F:microtubule binding"/>
    <property type="evidence" value="ECO:0007669"/>
    <property type="project" value="TreeGrafter"/>
</dbReference>
<feature type="region of interest" description="Disordered" evidence="2">
    <location>
        <begin position="1"/>
        <end position="103"/>
    </location>
</feature>
<feature type="compositionally biased region" description="Polar residues" evidence="2">
    <location>
        <begin position="286"/>
        <end position="296"/>
    </location>
</feature>
<protein>
    <submittedName>
        <fullName evidence="3">Uncharacterized protein</fullName>
    </submittedName>
</protein>
<evidence type="ECO:0000256" key="2">
    <source>
        <dbReference type="SAM" id="MobiDB-lite"/>
    </source>
</evidence>